<feature type="domain" description="YjiS-like" evidence="1">
    <location>
        <begin position="25"/>
        <end position="52"/>
    </location>
</feature>
<comment type="caution">
    <text evidence="2">The sequence shown here is derived from an EMBL/GenBank/DDBJ whole genome shotgun (WGS) entry which is preliminary data.</text>
</comment>
<sequence length="68" mass="8063">MRTDNDTTSRTGIVRLLREVWDRKREAAMRRANMRELDTLSDHLLRDIGYDPSGMEAGLRRPRDHRPE</sequence>
<proteinExistence type="predicted"/>
<organism evidence="2 3">
    <name type="scientific">Oceanidesulfovibrio indonesiensis</name>
    <dbReference type="NCBI Taxonomy" id="54767"/>
    <lineage>
        <taxon>Bacteria</taxon>
        <taxon>Pseudomonadati</taxon>
        <taxon>Thermodesulfobacteriota</taxon>
        <taxon>Desulfovibrionia</taxon>
        <taxon>Desulfovibrionales</taxon>
        <taxon>Desulfovibrionaceae</taxon>
        <taxon>Oceanidesulfovibrio</taxon>
    </lineage>
</organism>
<protein>
    <recommendedName>
        <fullName evidence="1">YjiS-like domain-containing protein</fullName>
    </recommendedName>
</protein>
<dbReference type="AlphaFoldDB" id="A0A7M3MJ93"/>
<dbReference type="RefSeq" id="WP_144301834.1">
    <property type="nucleotide sequence ID" value="NZ_QMIE01000002.1"/>
</dbReference>
<dbReference type="Proteomes" id="UP000448292">
    <property type="component" value="Unassembled WGS sequence"/>
</dbReference>
<evidence type="ECO:0000313" key="3">
    <source>
        <dbReference type="Proteomes" id="UP000448292"/>
    </source>
</evidence>
<gene>
    <name evidence="2" type="ORF">DPQ33_03715</name>
</gene>
<dbReference type="EMBL" id="QMIE01000002">
    <property type="protein sequence ID" value="TVM19475.1"/>
    <property type="molecule type" value="Genomic_DNA"/>
</dbReference>
<name>A0A7M3MJ93_9BACT</name>
<keyword evidence="3" id="KW-1185">Reference proteome</keyword>
<reference evidence="2 3" key="1">
    <citation type="submission" date="2018-06" db="EMBL/GenBank/DDBJ databases">
        <title>Complete genome of Desulfovibrio indonesiensis P37SLT.</title>
        <authorList>
            <person name="Crispim J.S."/>
            <person name="Vidigal P.M.P."/>
            <person name="Silva L.C.F."/>
            <person name="Laguardia C.N."/>
            <person name="Araujo L.C."/>
            <person name="Dias R.S."/>
            <person name="Sousa M.P."/>
            <person name="Paula S.O."/>
            <person name="Silva C."/>
        </authorList>
    </citation>
    <scope>NUCLEOTIDE SEQUENCE [LARGE SCALE GENOMIC DNA]</scope>
    <source>
        <strain evidence="2 3">P37SLT</strain>
    </source>
</reference>
<dbReference type="Pfam" id="PF06568">
    <property type="entry name" value="YjiS-like"/>
    <property type="match status" value="1"/>
</dbReference>
<evidence type="ECO:0000313" key="2">
    <source>
        <dbReference type="EMBL" id="TVM19475.1"/>
    </source>
</evidence>
<evidence type="ECO:0000259" key="1">
    <source>
        <dbReference type="Pfam" id="PF06568"/>
    </source>
</evidence>
<dbReference type="InterPro" id="IPR009506">
    <property type="entry name" value="YjiS-like"/>
</dbReference>
<accession>A0A7M3MJ93</accession>